<organism evidence="2 4">
    <name type="scientific">Legionella steigerwaltii</name>
    <dbReference type="NCBI Taxonomy" id="460"/>
    <lineage>
        <taxon>Bacteria</taxon>
        <taxon>Pseudomonadati</taxon>
        <taxon>Pseudomonadota</taxon>
        <taxon>Gammaproteobacteria</taxon>
        <taxon>Legionellales</taxon>
        <taxon>Legionellaceae</taxon>
        <taxon>Legionella</taxon>
    </lineage>
</organism>
<reference evidence="1 3" key="1">
    <citation type="submission" date="2015-11" db="EMBL/GenBank/DDBJ databases">
        <title>Genomic analysis of 38 Legionella species identifies large and diverse effector repertoires.</title>
        <authorList>
            <person name="Burstein D."/>
            <person name="Amaro F."/>
            <person name="Zusman T."/>
            <person name="Lifshitz Z."/>
            <person name="Cohen O."/>
            <person name="Gilbert J.A."/>
            <person name="Pupko T."/>
            <person name="Shuman H.A."/>
            <person name="Segal G."/>
        </authorList>
    </citation>
    <scope>NUCLEOTIDE SEQUENCE [LARGE SCALE GENOMIC DNA]</scope>
    <source>
        <strain evidence="1 3">SC-18-C9</strain>
    </source>
</reference>
<dbReference type="STRING" id="460.Lstg_0735"/>
<evidence type="ECO:0000313" key="2">
    <source>
        <dbReference type="EMBL" id="STY24596.1"/>
    </source>
</evidence>
<dbReference type="RefSeq" id="WP_058476318.1">
    <property type="nucleotide sequence ID" value="NZ_CAAAIO010000004.1"/>
</dbReference>
<accession>A0A378LCK5</accession>
<proteinExistence type="predicted"/>
<evidence type="ECO:0000313" key="1">
    <source>
        <dbReference type="EMBL" id="KTD79519.1"/>
    </source>
</evidence>
<evidence type="ECO:0000313" key="4">
    <source>
        <dbReference type="Proteomes" id="UP000255110"/>
    </source>
</evidence>
<gene>
    <name evidence="1" type="ORF">Lstg_0735</name>
    <name evidence="2" type="ORF">NCTC11991_03226</name>
</gene>
<reference evidence="2 4" key="2">
    <citation type="submission" date="2018-06" db="EMBL/GenBank/DDBJ databases">
        <authorList>
            <consortium name="Pathogen Informatics"/>
            <person name="Doyle S."/>
        </authorList>
    </citation>
    <scope>NUCLEOTIDE SEQUENCE [LARGE SCALE GENOMIC DNA]</scope>
    <source>
        <strain evidence="2 4">NCTC11991</strain>
    </source>
</reference>
<dbReference type="AlphaFoldDB" id="A0A378LCK5"/>
<keyword evidence="3" id="KW-1185">Reference proteome</keyword>
<name>A0A378LCK5_9GAMM</name>
<protein>
    <submittedName>
        <fullName evidence="2">Uncharacterized protein</fullName>
    </submittedName>
</protein>
<sequence length="64" mass="7430">MHSTIGKKILQFNNLQRERARLYVSNCTNPDLPEHMKLDSAESNIELDEWLNQIFGGNKCPEIE</sequence>
<evidence type="ECO:0000313" key="3">
    <source>
        <dbReference type="Proteomes" id="UP000054820"/>
    </source>
</evidence>
<dbReference type="EMBL" id="LNYZ01000005">
    <property type="protein sequence ID" value="KTD79519.1"/>
    <property type="molecule type" value="Genomic_DNA"/>
</dbReference>
<dbReference type="EMBL" id="UGOY01000001">
    <property type="protein sequence ID" value="STY24596.1"/>
    <property type="molecule type" value="Genomic_DNA"/>
</dbReference>
<dbReference type="Proteomes" id="UP000255110">
    <property type="component" value="Unassembled WGS sequence"/>
</dbReference>
<dbReference type="Proteomes" id="UP000054820">
    <property type="component" value="Unassembled WGS sequence"/>
</dbReference>